<dbReference type="InterPro" id="IPR025857">
    <property type="entry name" value="MacB_PCD"/>
</dbReference>
<dbReference type="InterPro" id="IPR003838">
    <property type="entry name" value="ABC3_permease_C"/>
</dbReference>
<evidence type="ECO:0000256" key="2">
    <source>
        <dbReference type="ARBA" id="ARBA00022475"/>
    </source>
</evidence>
<evidence type="ECO:0000313" key="10">
    <source>
        <dbReference type="EMBL" id="BAL55005.1"/>
    </source>
</evidence>
<comment type="subcellular location">
    <subcellularLocation>
        <location evidence="1">Cell membrane</location>
        <topology evidence="1">Multi-pass membrane protein</topology>
    </subcellularLocation>
</comment>
<feature type="domain" description="ABC3 transporter permease C-terminal" evidence="8">
    <location>
        <begin position="285"/>
        <end position="398"/>
    </location>
</feature>
<keyword evidence="5 7" id="KW-0472">Membrane</keyword>
<keyword evidence="2" id="KW-1003">Cell membrane</keyword>
<evidence type="ECO:0000256" key="3">
    <source>
        <dbReference type="ARBA" id="ARBA00022692"/>
    </source>
</evidence>
<feature type="transmembrane region" description="Helical" evidence="7">
    <location>
        <begin position="271"/>
        <end position="304"/>
    </location>
</feature>
<keyword evidence="3 7" id="KW-0812">Transmembrane</keyword>
<accession>H5SFR9</accession>
<organism evidence="10">
    <name type="scientific">uncultured Planctomycetota bacterium</name>
    <dbReference type="NCBI Taxonomy" id="120965"/>
    <lineage>
        <taxon>Bacteria</taxon>
        <taxon>Pseudomonadati</taxon>
        <taxon>Planctomycetota</taxon>
        <taxon>environmental samples</taxon>
    </lineage>
</organism>
<name>H5SFR9_9BACT</name>
<evidence type="ECO:0000256" key="4">
    <source>
        <dbReference type="ARBA" id="ARBA00022989"/>
    </source>
</evidence>
<keyword evidence="4 7" id="KW-1133">Transmembrane helix</keyword>
<evidence type="ECO:0000259" key="8">
    <source>
        <dbReference type="Pfam" id="PF02687"/>
    </source>
</evidence>
<dbReference type="PANTHER" id="PTHR30572">
    <property type="entry name" value="MEMBRANE COMPONENT OF TRANSPORTER-RELATED"/>
    <property type="match status" value="1"/>
</dbReference>
<dbReference type="Pfam" id="PF02687">
    <property type="entry name" value="FtsX"/>
    <property type="match status" value="1"/>
</dbReference>
<dbReference type="InterPro" id="IPR050250">
    <property type="entry name" value="Macrolide_Exporter_MacB"/>
</dbReference>
<evidence type="ECO:0000259" key="9">
    <source>
        <dbReference type="Pfam" id="PF12704"/>
    </source>
</evidence>
<dbReference type="EMBL" id="AP011706">
    <property type="protein sequence ID" value="BAL55005.1"/>
    <property type="molecule type" value="Genomic_DNA"/>
</dbReference>
<reference evidence="10" key="2">
    <citation type="journal article" date="2012" name="PLoS ONE">
        <title>A Deeply Branching Thermophilic Bacterium with an Ancient Acetyl-CoA Pathway Dominates a Subsurface Ecosystem.</title>
        <authorList>
            <person name="Takami H."/>
            <person name="Noguchi H."/>
            <person name="Takaki Y."/>
            <person name="Uchiyama I."/>
            <person name="Toyoda A."/>
            <person name="Nishi S."/>
            <person name="Chee G.-J."/>
            <person name="Arai W."/>
            <person name="Nunoura T."/>
            <person name="Itoh T."/>
            <person name="Hattori M."/>
            <person name="Takai K."/>
        </authorList>
    </citation>
    <scope>NUCLEOTIDE SEQUENCE</scope>
</reference>
<dbReference type="PANTHER" id="PTHR30572:SF4">
    <property type="entry name" value="ABC TRANSPORTER PERMEASE YTRF"/>
    <property type="match status" value="1"/>
</dbReference>
<feature type="transmembrane region" description="Helical" evidence="7">
    <location>
        <begin position="21"/>
        <end position="42"/>
    </location>
</feature>
<evidence type="ECO:0000256" key="1">
    <source>
        <dbReference type="ARBA" id="ARBA00004651"/>
    </source>
</evidence>
<dbReference type="AlphaFoldDB" id="H5SFR9"/>
<gene>
    <name evidence="10" type="ORF">HGMM_F22C11C20</name>
</gene>
<evidence type="ECO:0000256" key="7">
    <source>
        <dbReference type="SAM" id="Phobius"/>
    </source>
</evidence>
<evidence type="ECO:0000256" key="5">
    <source>
        <dbReference type="ARBA" id="ARBA00023136"/>
    </source>
</evidence>
<dbReference type="GO" id="GO:0005886">
    <property type="term" value="C:plasma membrane"/>
    <property type="evidence" value="ECO:0007669"/>
    <property type="project" value="UniProtKB-SubCell"/>
</dbReference>
<reference evidence="10" key="1">
    <citation type="journal article" date="2005" name="Environ. Microbiol.">
        <title>Genetic and functional properties of uncultivated thermophilic crenarchaeotes from a subsurface gold mine as revealed by analysis of genome fragments.</title>
        <authorList>
            <person name="Nunoura T."/>
            <person name="Hirayama H."/>
            <person name="Takami H."/>
            <person name="Oida H."/>
            <person name="Nishi S."/>
            <person name="Shimamura S."/>
            <person name="Suzuki Y."/>
            <person name="Inagaki F."/>
            <person name="Takai K."/>
            <person name="Nealson K.H."/>
            <person name="Horikoshi K."/>
        </authorList>
    </citation>
    <scope>NUCLEOTIDE SEQUENCE</scope>
</reference>
<proteinExistence type="inferred from homology"/>
<sequence>MSLASAIRIAIDALLVNKGRSLLTSLGIVIGIAAVIAMVAAGTGAREKLDERLSSVGKTLILVRATTRSSVGLMTMAQPFSPQDVQALRDDSRLRAMLVGISESQFELVTVSTPTASCHTTATGGTPEIKDIRGWRLATGRFYTDADVKKAATVCILGDTVRKKLFPTSNPVGQTVRVQGTSLQVIGVMAPKGRAPTGADQDDQIFIPITTLQEKIAHRRNISVIVTAARDPAYLAAAEQRIREILRQTRHIRPGMEEDFEVTSVQEMAQLAVFLTATLNVLIVIIASISLVVGGIGIMNIMLVSVTERTREIGIRMAVGARPADIRNQFLIEAVVLALMGGLVGVLVGIGLALLLGWLLNWPVYISPFAVALAFGVSAAVGVFFGYYPAAKASRLDPIEALRYE</sequence>
<comment type="similarity">
    <text evidence="6">Belongs to the ABC-4 integral membrane protein family.</text>
</comment>
<feature type="transmembrane region" description="Helical" evidence="7">
    <location>
        <begin position="330"/>
        <end position="359"/>
    </location>
</feature>
<dbReference type="GO" id="GO:0022857">
    <property type="term" value="F:transmembrane transporter activity"/>
    <property type="evidence" value="ECO:0007669"/>
    <property type="project" value="TreeGrafter"/>
</dbReference>
<dbReference type="Pfam" id="PF12704">
    <property type="entry name" value="MacB_PCD"/>
    <property type="match status" value="1"/>
</dbReference>
<feature type="domain" description="MacB-like periplasmic core" evidence="9">
    <location>
        <begin position="21"/>
        <end position="244"/>
    </location>
</feature>
<protein>
    <submittedName>
        <fullName evidence="10">ABC transporter system permease protein</fullName>
    </submittedName>
</protein>
<evidence type="ECO:0000256" key="6">
    <source>
        <dbReference type="ARBA" id="ARBA00038076"/>
    </source>
</evidence>
<feature type="transmembrane region" description="Helical" evidence="7">
    <location>
        <begin position="365"/>
        <end position="388"/>
    </location>
</feature>